<dbReference type="GO" id="GO:0097020">
    <property type="term" value="F:COPII receptor activity"/>
    <property type="evidence" value="ECO:0007669"/>
    <property type="project" value="InterPro"/>
</dbReference>
<comment type="subcellular location">
    <subcellularLocation>
        <location evidence="1">Membrane</location>
        <topology evidence="1">Multi-pass membrane protein</topology>
    </subcellularLocation>
</comment>
<comment type="caution">
    <text evidence="7">The sequence shown here is derived from an EMBL/GenBank/DDBJ whole genome shotgun (WGS) entry which is preliminary data.</text>
</comment>
<evidence type="ECO:0000256" key="2">
    <source>
        <dbReference type="ARBA" id="ARBA00008096"/>
    </source>
</evidence>
<comment type="similarity">
    <text evidence="2">Belongs to the SVP26 family.</text>
</comment>
<name>A0A830HV86_9CHLO</name>
<sequence length="206" mass="22367">MMAPWTISASDVTAFLGGYLIVLFVALSVAVGIFYLAELVEEHTRLTIQITKYAIGATPALHAVLLIVDRLPLVTMLVSVTAQGTYFRLLKSNFPFVSSLSEPVLTSLCAFATSQYCWYGTFTTRWADAPVDFSIGFMIVVSWLVPLTLLISVSSADAVLPHGAPSAAPSGSQRRGVVLQVLDAGRNFFKAKAKRALPQTMHQRLD</sequence>
<dbReference type="GO" id="GO:0000139">
    <property type="term" value="C:Golgi membrane"/>
    <property type="evidence" value="ECO:0007669"/>
    <property type="project" value="TreeGrafter"/>
</dbReference>
<evidence type="ECO:0000313" key="8">
    <source>
        <dbReference type="Proteomes" id="UP000660262"/>
    </source>
</evidence>
<keyword evidence="8" id="KW-1185">Reference proteome</keyword>
<dbReference type="Proteomes" id="UP000660262">
    <property type="component" value="Unassembled WGS sequence"/>
</dbReference>
<dbReference type="AlphaFoldDB" id="A0A830HV86"/>
<evidence type="ECO:0000256" key="4">
    <source>
        <dbReference type="ARBA" id="ARBA00022989"/>
    </source>
</evidence>
<dbReference type="OrthoDB" id="28257at2759"/>
<evidence type="ECO:0000256" key="6">
    <source>
        <dbReference type="SAM" id="Phobius"/>
    </source>
</evidence>
<protein>
    <submittedName>
        <fullName evidence="7">Uncharacterized protein</fullName>
    </submittedName>
</protein>
<keyword evidence="5 6" id="KW-0472">Membrane</keyword>
<dbReference type="PANTHER" id="PTHR13144:SF0">
    <property type="entry name" value="PROTEIN TEX261"/>
    <property type="match status" value="1"/>
</dbReference>
<evidence type="ECO:0000256" key="5">
    <source>
        <dbReference type="ARBA" id="ARBA00023136"/>
    </source>
</evidence>
<evidence type="ECO:0000256" key="3">
    <source>
        <dbReference type="ARBA" id="ARBA00022692"/>
    </source>
</evidence>
<dbReference type="PANTHER" id="PTHR13144">
    <property type="entry name" value="TEX261 PROTEIN"/>
    <property type="match status" value="1"/>
</dbReference>
<dbReference type="EMBL" id="BNJQ01000026">
    <property type="protein sequence ID" value="GHP09660.1"/>
    <property type="molecule type" value="Genomic_DNA"/>
</dbReference>
<accession>A0A830HV86</accession>
<dbReference type="InterPro" id="IPR007277">
    <property type="entry name" value="Svp26/Tex261"/>
</dbReference>
<feature type="transmembrane region" description="Helical" evidence="6">
    <location>
        <begin position="133"/>
        <end position="153"/>
    </location>
</feature>
<keyword evidence="4 6" id="KW-1133">Transmembrane helix</keyword>
<proteinExistence type="inferred from homology"/>
<dbReference type="GO" id="GO:0005789">
    <property type="term" value="C:endoplasmic reticulum membrane"/>
    <property type="evidence" value="ECO:0007669"/>
    <property type="project" value="TreeGrafter"/>
</dbReference>
<dbReference type="Pfam" id="PF04148">
    <property type="entry name" value="Erv26"/>
    <property type="match status" value="1"/>
</dbReference>
<reference evidence="7" key="1">
    <citation type="submission" date="2020-10" db="EMBL/GenBank/DDBJ databases">
        <title>Unveiling of a novel bifunctional photoreceptor, Dualchrome1, isolated from a cosmopolitan green alga.</title>
        <authorList>
            <person name="Suzuki S."/>
            <person name="Kawachi M."/>
        </authorList>
    </citation>
    <scope>NUCLEOTIDE SEQUENCE</scope>
    <source>
        <strain evidence="7">NIES 2893</strain>
    </source>
</reference>
<feature type="transmembrane region" description="Helical" evidence="6">
    <location>
        <begin position="12"/>
        <end position="37"/>
    </location>
</feature>
<organism evidence="7 8">
    <name type="scientific">Pycnococcus provasolii</name>
    <dbReference type="NCBI Taxonomy" id="41880"/>
    <lineage>
        <taxon>Eukaryota</taxon>
        <taxon>Viridiplantae</taxon>
        <taxon>Chlorophyta</taxon>
        <taxon>Pseudoscourfieldiophyceae</taxon>
        <taxon>Pseudoscourfieldiales</taxon>
        <taxon>Pycnococcaceae</taxon>
        <taxon>Pycnococcus</taxon>
    </lineage>
</organism>
<evidence type="ECO:0000313" key="7">
    <source>
        <dbReference type="EMBL" id="GHP09660.1"/>
    </source>
</evidence>
<evidence type="ECO:0000256" key="1">
    <source>
        <dbReference type="ARBA" id="ARBA00004141"/>
    </source>
</evidence>
<gene>
    <name evidence="7" type="ORF">PPROV_000839500</name>
</gene>
<dbReference type="GO" id="GO:0006888">
    <property type="term" value="P:endoplasmic reticulum to Golgi vesicle-mediated transport"/>
    <property type="evidence" value="ECO:0007669"/>
    <property type="project" value="InterPro"/>
</dbReference>
<dbReference type="GO" id="GO:0030134">
    <property type="term" value="C:COPII-coated ER to Golgi transport vesicle"/>
    <property type="evidence" value="ECO:0007669"/>
    <property type="project" value="TreeGrafter"/>
</dbReference>
<keyword evidence="3 6" id="KW-0812">Transmembrane</keyword>